<dbReference type="Pfam" id="PF00004">
    <property type="entry name" value="AAA"/>
    <property type="match status" value="1"/>
</dbReference>
<protein>
    <recommendedName>
        <fullName evidence="1">ATPase AAA-type core domain-containing protein</fullName>
    </recommendedName>
</protein>
<accession>A0A8S9LCZ5</accession>
<dbReference type="SUPFAM" id="SSF52540">
    <property type="entry name" value="P-loop containing nucleoside triphosphate hydrolases"/>
    <property type="match status" value="1"/>
</dbReference>
<dbReference type="EMBL" id="QGKY02000094">
    <property type="protein sequence ID" value="KAF2605344.1"/>
    <property type="molecule type" value="Genomic_DNA"/>
</dbReference>
<reference evidence="2" key="1">
    <citation type="submission" date="2019-12" db="EMBL/GenBank/DDBJ databases">
        <title>Genome sequencing and annotation of Brassica cretica.</title>
        <authorList>
            <person name="Studholme D.J."/>
            <person name="Sarris P.F."/>
        </authorList>
    </citation>
    <scope>NUCLEOTIDE SEQUENCE</scope>
    <source>
        <strain evidence="2">PFS-102/07</strain>
        <tissue evidence="2">Leaf</tissue>
    </source>
</reference>
<feature type="domain" description="ATPase AAA-type core" evidence="1">
    <location>
        <begin position="49"/>
        <end position="95"/>
    </location>
</feature>
<dbReference type="GO" id="GO:0016887">
    <property type="term" value="F:ATP hydrolysis activity"/>
    <property type="evidence" value="ECO:0007669"/>
    <property type="project" value="InterPro"/>
</dbReference>
<name>A0A8S9LCZ5_BRACR</name>
<gene>
    <name evidence="2" type="ORF">F2Q70_00027656</name>
</gene>
<proteinExistence type="predicted"/>
<dbReference type="InterPro" id="IPR050747">
    <property type="entry name" value="Mitochondrial_chaperone_BCS1"/>
</dbReference>
<dbReference type="Gene3D" id="3.40.50.300">
    <property type="entry name" value="P-loop containing nucleotide triphosphate hydrolases"/>
    <property type="match status" value="1"/>
</dbReference>
<evidence type="ECO:0000259" key="1">
    <source>
        <dbReference type="Pfam" id="PF00004"/>
    </source>
</evidence>
<sequence>MVSCVRFSPPPRTAQFFLLKTLSDASHKRLTKKKEDDAYESFSSVHISLSGLLNFVDGLWSFCGEEKIIISTTNHKEKLDPALLRPGRMDVHILIMDNCMLGRYIPFINVSSIYYK</sequence>
<dbReference type="InterPro" id="IPR027417">
    <property type="entry name" value="P-loop_NTPase"/>
</dbReference>
<dbReference type="GO" id="GO:0005524">
    <property type="term" value="F:ATP binding"/>
    <property type="evidence" value="ECO:0007669"/>
    <property type="project" value="InterPro"/>
</dbReference>
<dbReference type="PANTHER" id="PTHR23070">
    <property type="entry name" value="BCS1 AAA-TYPE ATPASE"/>
    <property type="match status" value="1"/>
</dbReference>
<evidence type="ECO:0000313" key="2">
    <source>
        <dbReference type="EMBL" id="KAF2605344.1"/>
    </source>
</evidence>
<comment type="caution">
    <text evidence="2">The sequence shown here is derived from an EMBL/GenBank/DDBJ whole genome shotgun (WGS) entry which is preliminary data.</text>
</comment>
<organism evidence="2">
    <name type="scientific">Brassica cretica</name>
    <name type="common">Mustard</name>
    <dbReference type="NCBI Taxonomy" id="69181"/>
    <lineage>
        <taxon>Eukaryota</taxon>
        <taxon>Viridiplantae</taxon>
        <taxon>Streptophyta</taxon>
        <taxon>Embryophyta</taxon>
        <taxon>Tracheophyta</taxon>
        <taxon>Spermatophyta</taxon>
        <taxon>Magnoliopsida</taxon>
        <taxon>eudicotyledons</taxon>
        <taxon>Gunneridae</taxon>
        <taxon>Pentapetalae</taxon>
        <taxon>rosids</taxon>
        <taxon>malvids</taxon>
        <taxon>Brassicales</taxon>
        <taxon>Brassicaceae</taxon>
        <taxon>Brassiceae</taxon>
        <taxon>Brassica</taxon>
    </lineage>
</organism>
<dbReference type="InterPro" id="IPR003959">
    <property type="entry name" value="ATPase_AAA_core"/>
</dbReference>
<dbReference type="AlphaFoldDB" id="A0A8S9LCZ5"/>